<gene>
    <name evidence="1" type="ORF">NBO_13g0010</name>
</gene>
<sequence>MRNILKESTNIKRKKTEKEKKIEYKEENERTKVLNYLQREIGEINMMYISSMKYNYA</sequence>
<protein>
    <submittedName>
        <fullName evidence="1">Uncharacterized protein</fullName>
    </submittedName>
</protein>
<dbReference type="VEuPathDB" id="MicrosporidiaDB:NBO_13g0010"/>
<reference evidence="1 2" key="1">
    <citation type="journal article" date="2013" name="BMC Genomics">
        <title>Comparative genomics of parasitic silkworm microsporidia reveal an association between genome expansion and host adaptation.</title>
        <authorList>
            <person name="Pan G."/>
            <person name="Xu J."/>
            <person name="Li T."/>
            <person name="Xia Q."/>
            <person name="Liu S.L."/>
            <person name="Zhang G."/>
            <person name="Li S."/>
            <person name="Li C."/>
            <person name="Liu H."/>
            <person name="Yang L."/>
            <person name="Liu T."/>
            <person name="Zhang X."/>
            <person name="Wu Z."/>
            <person name="Fan W."/>
            <person name="Dang X."/>
            <person name="Xiang H."/>
            <person name="Tao M."/>
            <person name="Li Y."/>
            <person name="Hu J."/>
            <person name="Li Z."/>
            <person name="Lin L."/>
            <person name="Luo J."/>
            <person name="Geng L."/>
            <person name="Wang L."/>
            <person name="Long M."/>
            <person name="Wan Y."/>
            <person name="He N."/>
            <person name="Zhang Z."/>
            <person name="Lu C."/>
            <person name="Keeling P.J."/>
            <person name="Wang J."/>
            <person name="Xiang Z."/>
            <person name="Zhou Z."/>
        </authorList>
    </citation>
    <scope>NUCLEOTIDE SEQUENCE [LARGE SCALE GENOMIC DNA]</scope>
    <source>
        <strain evidence="2">CQ1 / CVCC 102059</strain>
    </source>
</reference>
<accession>R0MPP1</accession>
<dbReference type="Proteomes" id="UP000016927">
    <property type="component" value="Unassembled WGS sequence"/>
</dbReference>
<proteinExistence type="predicted"/>
<organism evidence="1 2">
    <name type="scientific">Nosema bombycis (strain CQ1 / CVCC 102059)</name>
    <name type="common">Microsporidian parasite</name>
    <name type="synonym">Pebrine of silkworm</name>
    <dbReference type="NCBI Taxonomy" id="578461"/>
    <lineage>
        <taxon>Eukaryota</taxon>
        <taxon>Fungi</taxon>
        <taxon>Fungi incertae sedis</taxon>
        <taxon>Microsporidia</taxon>
        <taxon>Nosematidae</taxon>
        <taxon>Nosema</taxon>
    </lineage>
</organism>
<evidence type="ECO:0000313" key="2">
    <source>
        <dbReference type="Proteomes" id="UP000016927"/>
    </source>
</evidence>
<keyword evidence="2" id="KW-1185">Reference proteome</keyword>
<name>R0MPP1_NOSB1</name>
<evidence type="ECO:0000313" key="1">
    <source>
        <dbReference type="EMBL" id="EOB14833.1"/>
    </source>
</evidence>
<dbReference type="HOGENOM" id="CLU_2997024_0_0_1"/>
<dbReference type="EMBL" id="KB908921">
    <property type="protein sequence ID" value="EOB14833.1"/>
    <property type="molecule type" value="Genomic_DNA"/>
</dbReference>
<dbReference type="AlphaFoldDB" id="R0MPP1"/>